<feature type="binding site" evidence="9">
    <location>
        <begin position="123"/>
        <end position="129"/>
    </location>
    <ligand>
        <name>ATP</name>
        <dbReference type="ChEBI" id="CHEBI:30616"/>
    </ligand>
</feature>
<evidence type="ECO:0000256" key="2">
    <source>
        <dbReference type="ARBA" id="ARBA00022679"/>
    </source>
</evidence>
<proteinExistence type="inferred from homology"/>
<comment type="catalytic activity">
    <reaction evidence="8 9">
        <text>(R)-4'-phosphopantetheine + ATP + H(+) = 3'-dephospho-CoA + diphosphate</text>
        <dbReference type="Rhea" id="RHEA:19801"/>
        <dbReference type="ChEBI" id="CHEBI:15378"/>
        <dbReference type="ChEBI" id="CHEBI:30616"/>
        <dbReference type="ChEBI" id="CHEBI:33019"/>
        <dbReference type="ChEBI" id="CHEBI:57328"/>
        <dbReference type="ChEBI" id="CHEBI:61723"/>
        <dbReference type="EC" id="2.7.7.3"/>
    </reaction>
</comment>
<evidence type="ECO:0000256" key="4">
    <source>
        <dbReference type="ARBA" id="ARBA00022741"/>
    </source>
</evidence>
<comment type="cofactor">
    <cofactor evidence="9">
        <name>Mg(2+)</name>
        <dbReference type="ChEBI" id="CHEBI:18420"/>
    </cofactor>
</comment>
<dbReference type="NCBIfam" id="TIGR00125">
    <property type="entry name" value="cyt_tran_rel"/>
    <property type="match status" value="1"/>
</dbReference>
<evidence type="ECO:0000313" key="12">
    <source>
        <dbReference type="Proteomes" id="UP001597156"/>
    </source>
</evidence>
<reference evidence="12" key="1">
    <citation type="journal article" date="2019" name="Int. J. Syst. Evol. Microbiol.">
        <title>The Global Catalogue of Microorganisms (GCM) 10K type strain sequencing project: providing services to taxonomists for standard genome sequencing and annotation.</title>
        <authorList>
            <consortium name="The Broad Institute Genomics Platform"/>
            <consortium name="The Broad Institute Genome Sequencing Center for Infectious Disease"/>
            <person name="Wu L."/>
            <person name="Ma J."/>
        </authorList>
    </citation>
    <scope>NUCLEOTIDE SEQUENCE [LARGE SCALE GENOMIC DNA]</scope>
    <source>
        <strain evidence="12">CCUG 71848</strain>
    </source>
</reference>
<keyword evidence="4 9" id="KW-0547">Nucleotide-binding</keyword>
<organism evidence="11 12">
    <name type="scientific">Lentilactobacillus raoultii</name>
    <dbReference type="NCBI Taxonomy" id="1987503"/>
    <lineage>
        <taxon>Bacteria</taxon>
        <taxon>Bacillati</taxon>
        <taxon>Bacillota</taxon>
        <taxon>Bacilli</taxon>
        <taxon>Lactobacillales</taxon>
        <taxon>Lactobacillaceae</taxon>
        <taxon>Lentilactobacillus</taxon>
    </lineage>
</organism>
<dbReference type="NCBIfam" id="TIGR01510">
    <property type="entry name" value="coaD_prev_kdtB"/>
    <property type="match status" value="1"/>
</dbReference>
<feature type="binding site" evidence="9">
    <location>
        <begin position="9"/>
        <end position="10"/>
    </location>
    <ligand>
        <name>ATP</name>
        <dbReference type="ChEBI" id="CHEBI:30616"/>
    </ligand>
</feature>
<evidence type="ECO:0000256" key="7">
    <source>
        <dbReference type="ARBA" id="ARBA00022993"/>
    </source>
</evidence>
<dbReference type="PRINTS" id="PR01020">
    <property type="entry name" value="LPSBIOSNTHSS"/>
</dbReference>
<feature type="binding site" evidence="9">
    <location>
        <position position="87"/>
    </location>
    <ligand>
        <name>substrate</name>
    </ligand>
</feature>
<feature type="binding site" evidence="9">
    <location>
        <position position="98"/>
    </location>
    <ligand>
        <name>ATP</name>
        <dbReference type="ChEBI" id="CHEBI:30616"/>
    </ligand>
</feature>
<dbReference type="EMBL" id="JBHTLH010000035">
    <property type="protein sequence ID" value="MFD1125618.1"/>
    <property type="molecule type" value="Genomic_DNA"/>
</dbReference>
<dbReference type="InterPro" id="IPR014729">
    <property type="entry name" value="Rossmann-like_a/b/a_fold"/>
</dbReference>
<dbReference type="EC" id="2.7.7.3" evidence="9"/>
<gene>
    <name evidence="9 11" type="primary">coaD</name>
    <name evidence="11" type="ORF">ACFQ22_09680</name>
</gene>
<dbReference type="Proteomes" id="UP001597156">
    <property type="component" value="Unassembled WGS sequence"/>
</dbReference>
<dbReference type="SUPFAM" id="SSF52374">
    <property type="entry name" value="Nucleotidylyl transferase"/>
    <property type="match status" value="1"/>
</dbReference>
<feature type="binding site" evidence="9">
    <location>
        <position position="73"/>
    </location>
    <ligand>
        <name>substrate</name>
    </ligand>
</feature>
<feature type="domain" description="Cytidyltransferase-like" evidence="10">
    <location>
        <begin position="5"/>
        <end position="133"/>
    </location>
</feature>
<dbReference type="GO" id="GO:0004595">
    <property type="term" value="F:pantetheine-phosphate adenylyltransferase activity"/>
    <property type="evidence" value="ECO:0007669"/>
    <property type="project" value="UniProtKB-EC"/>
</dbReference>
<comment type="subcellular location">
    <subcellularLocation>
        <location evidence="9">Cytoplasm</location>
    </subcellularLocation>
</comment>
<keyword evidence="12" id="KW-1185">Reference proteome</keyword>
<protein>
    <recommendedName>
        <fullName evidence="9">Phosphopantetheine adenylyltransferase</fullName>
        <ecNumber evidence="9">2.7.7.3</ecNumber>
    </recommendedName>
    <alternativeName>
        <fullName evidence="9">Dephospho-CoA pyrophosphorylase</fullName>
    </alternativeName>
    <alternativeName>
        <fullName evidence="9">Pantetheine-phosphate adenylyltransferase</fullName>
        <shortName evidence="9">PPAT</shortName>
    </alternativeName>
</protein>
<evidence type="ECO:0000256" key="8">
    <source>
        <dbReference type="ARBA" id="ARBA00029346"/>
    </source>
</evidence>
<dbReference type="Pfam" id="PF01467">
    <property type="entry name" value="CTP_transf_like"/>
    <property type="match status" value="1"/>
</dbReference>
<evidence type="ECO:0000256" key="5">
    <source>
        <dbReference type="ARBA" id="ARBA00022840"/>
    </source>
</evidence>
<keyword evidence="3 9" id="KW-0548">Nucleotidyltransferase</keyword>
<keyword evidence="7 9" id="KW-0173">Coenzyme A biosynthesis</keyword>
<keyword evidence="2 9" id="KW-0808">Transferase</keyword>
<dbReference type="PANTHER" id="PTHR21342">
    <property type="entry name" value="PHOSPHOPANTETHEINE ADENYLYLTRANSFERASE"/>
    <property type="match status" value="1"/>
</dbReference>
<comment type="similarity">
    <text evidence="9">Belongs to the bacterial CoaD family.</text>
</comment>
<comment type="caution">
    <text evidence="11">The sequence shown here is derived from an EMBL/GenBank/DDBJ whole genome shotgun (WGS) entry which is preliminary data.</text>
</comment>
<evidence type="ECO:0000256" key="3">
    <source>
        <dbReference type="ARBA" id="ARBA00022695"/>
    </source>
</evidence>
<comment type="subunit">
    <text evidence="9">Homohexamer.</text>
</comment>
<evidence type="ECO:0000256" key="9">
    <source>
        <dbReference type="HAMAP-Rule" id="MF_00151"/>
    </source>
</evidence>
<feature type="binding site" evidence="9">
    <location>
        <position position="17"/>
    </location>
    <ligand>
        <name>ATP</name>
        <dbReference type="ChEBI" id="CHEBI:30616"/>
    </ligand>
</feature>
<dbReference type="InterPro" id="IPR004821">
    <property type="entry name" value="Cyt_trans-like"/>
</dbReference>
<sequence>MVNALYAGSFDPITFGHIDVIRRAETIFDKVFVAVSINTHKHALFTTEERAAFIKQLFQEDQQISVLTSRELTVQLAKQLGAKVLVRGVRGSGDLDTEMSIAGLNQGLAPEIQTVFLPTAGQYRDLSSSMIKEIAAFHGDVSKFVPPIVAKALKNKF</sequence>
<evidence type="ECO:0000313" key="11">
    <source>
        <dbReference type="EMBL" id="MFD1125618.1"/>
    </source>
</evidence>
<dbReference type="CDD" id="cd02163">
    <property type="entry name" value="PPAT"/>
    <property type="match status" value="1"/>
</dbReference>
<dbReference type="PANTHER" id="PTHR21342:SF1">
    <property type="entry name" value="PHOSPHOPANTETHEINE ADENYLYLTRANSFERASE"/>
    <property type="match status" value="1"/>
</dbReference>
<keyword evidence="5 9" id="KW-0067">ATP-binding</keyword>
<keyword evidence="6 9" id="KW-0460">Magnesium</keyword>
<dbReference type="HAMAP" id="MF_00151">
    <property type="entry name" value="PPAT_bact"/>
    <property type="match status" value="1"/>
</dbReference>
<comment type="pathway">
    <text evidence="9">Cofactor biosynthesis; coenzyme A biosynthesis; CoA from (R)-pantothenate: step 4/5.</text>
</comment>
<feature type="binding site" evidence="9">
    <location>
        <begin position="88"/>
        <end position="90"/>
    </location>
    <ligand>
        <name>ATP</name>
        <dbReference type="ChEBI" id="CHEBI:30616"/>
    </ligand>
</feature>
<evidence type="ECO:0000256" key="6">
    <source>
        <dbReference type="ARBA" id="ARBA00022842"/>
    </source>
</evidence>
<feature type="binding site" evidence="9">
    <location>
        <position position="41"/>
    </location>
    <ligand>
        <name>substrate</name>
    </ligand>
</feature>
<dbReference type="Gene3D" id="3.40.50.620">
    <property type="entry name" value="HUPs"/>
    <property type="match status" value="1"/>
</dbReference>
<evidence type="ECO:0000259" key="10">
    <source>
        <dbReference type="Pfam" id="PF01467"/>
    </source>
</evidence>
<dbReference type="RefSeq" id="WP_121977527.1">
    <property type="nucleotide sequence ID" value="NZ_JBHTLH010000035.1"/>
</dbReference>
<feature type="binding site" evidence="9">
    <location>
        <position position="9"/>
    </location>
    <ligand>
        <name>substrate</name>
    </ligand>
</feature>
<feature type="site" description="Transition state stabilizer" evidence="9">
    <location>
        <position position="17"/>
    </location>
</feature>
<name>A0ABW3PNY8_9LACO</name>
<evidence type="ECO:0000256" key="1">
    <source>
        <dbReference type="ARBA" id="ARBA00022490"/>
    </source>
</evidence>
<accession>A0ABW3PNY8</accession>
<dbReference type="InterPro" id="IPR001980">
    <property type="entry name" value="PPAT"/>
</dbReference>
<keyword evidence="1 9" id="KW-0963">Cytoplasm</keyword>
<comment type="function">
    <text evidence="9">Reversibly transfers an adenylyl group from ATP to 4'-phosphopantetheine, yielding dephospho-CoA (dPCoA) and pyrophosphate.</text>
</comment>